<dbReference type="EMBL" id="JBBAXC010000029">
    <property type="protein sequence ID" value="MEI5909543.1"/>
    <property type="molecule type" value="Genomic_DNA"/>
</dbReference>
<feature type="transmembrane region" description="Helical" evidence="3">
    <location>
        <begin position="159"/>
        <end position="178"/>
    </location>
</feature>
<feature type="transmembrane region" description="Helical" evidence="3">
    <location>
        <begin position="236"/>
        <end position="257"/>
    </location>
</feature>
<reference evidence="5 6" key="1">
    <citation type="journal article" date="2018" name="J. Microbiol.">
        <title>Bacillus spongiae sp. nov., isolated from sponge of Jeju Island.</title>
        <authorList>
            <person name="Lee G.E."/>
            <person name="Im W.T."/>
            <person name="Park J.S."/>
        </authorList>
    </citation>
    <scope>NUCLEOTIDE SEQUENCE [LARGE SCALE GENOMIC DNA]</scope>
    <source>
        <strain evidence="5 6">135PIL107-10</strain>
    </source>
</reference>
<evidence type="ECO:0000256" key="1">
    <source>
        <dbReference type="ARBA" id="ARBA00004370"/>
    </source>
</evidence>
<evidence type="ECO:0000313" key="5">
    <source>
        <dbReference type="EMBL" id="MEI5909543.1"/>
    </source>
</evidence>
<keyword evidence="5" id="KW-0012">Acyltransferase</keyword>
<dbReference type="InterPro" id="IPR052734">
    <property type="entry name" value="Nod_factor_acetyltransferase"/>
</dbReference>
<comment type="subcellular location">
    <subcellularLocation>
        <location evidence="1">Membrane</location>
    </subcellularLocation>
</comment>
<feature type="transmembrane region" description="Helical" evidence="3">
    <location>
        <begin position="190"/>
        <end position="209"/>
    </location>
</feature>
<dbReference type="Pfam" id="PF01757">
    <property type="entry name" value="Acyl_transf_3"/>
    <property type="match status" value="1"/>
</dbReference>
<evidence type="ECO:0000256" key="2">
    <source>
        <dbReference type="ARBA" id="ARBA00007400"/>
    </source>
</evidence>
<comment type="similarity">
    <text evidence="2">Belongs to the acyltransferase 3 family.</text>
</comment>
<proteinExistence type="inferred from homology"/>
<dbReference type="InterPro" id="IPR002656">
    <property type="entry name" value="Acyl_transf_3_dom"/>
</dbReference>
<feature type="transmembrane region" description="Helical" evidence="3">
    <location>
        <begin position="106"/>
        <end position="126"/>
    </location>
</feature>
<dbReference type="GO" id="GO:0016746">
    <property type="term" value="F:acyltransferase activity"/>
    <property type="evidence" value="ECO:0007669"/>
    <property type="project" value="UniProtKB-KW"/>
</dbReference>
<keyword evidence="5" id="KW-0808">Transferase</keyword>
<name>A0ABU8HJF8_9BACI</name>
<dbReference type="PANTHER" id="PTHR37312:SF1">
    <property type="entry name" value="MEMBRANE-BOUND ACYLTRANSFERASE YKRP-RELATED"/>
    <property type="match status" value="1"/>
</dbReference>
<keyword evidence="3" id="KW-0472">Membrane</keyword>
<evidence type="ECO:0000259" key="4">
    <source>
        <dbReference type="Pfam" id="PF01757"/>
    </source>
</evidence>
<keyword evidence="6" id="KW-1185">Reference proteome</keyword>
<keyword evidence="3" id="KW-0812">Transmembrane</keyword>
<accession>A0ABU8HJF8</accession>
<comment type="caution">
    <text evidence="5">The sequence shown here is derived from an EMBL/GenBank/DDBJ whole genome shotgun (WGS) entry which is preliminary data.</text>
</comment>
<dbReference type="PANTHER" id="PTHR37312">
    <property type="entry name" value="MEMBRANE-BOUND ACYLTRANSFERASE YKRP-RELATED"/>
    <property type="match status" value="1"/>
</dbReference>
<evidence type="ECO:0000256" key="3">
    <source>
        <dbReference type="SAM" id="Phobius"/>
    </source>
</evidence>
<protein>
    <submittedName>
        <fullName evidence="5">Acyltransferase family protein</fullName>
    </submittedName>
</protein>
<feature type="transmembrane region" description="Helical" evidence="3">
    <location>
        <begin position="293"/>
        <end position="312"/>
    </location>
</feature>
<feature type="transmembrane region" description="Helical" evidence="3">
    <location>
        <begin position="83"/>
        <end position="100"/>
    </location>
</feature>
<feature type="transmembrane region" description="Helical" evidence="3">
    <location>
        <begin position="42"/>
        <end position="62"/>
    </location>
</feature>
<sequence>MNKEFSKQKKNRDPFFDNAKFILILLVVFGHLISMFRGDHEFLFGMVNFLNAFRMPTLILISGYLSKSFYKKGAIKKISNKTIMPYFMFEIIYSFYNYYLYGYDSLQFSLFMPTMGMWFLLSLFYWNLMLFVFTKIPFPLVIALLMGIGVGFIDSADSYLSISRTFVFFPFFLLGYYMKADHFQWAKQKYAKYLSIMFFSICVMIIMMADSSIMRMYLLGKYSFDMIGHSSIEGTIFRLLIYFVMICGICSFLPWVPKKQVFFTSLGKKTFYVYVFHFFFIKYIKTLSWYAEWSIWHIVMVPLLTITITLLLSSKPVISFSRPLVENKLLYTSFKKPLDYIRIPIIIYVVAFFI</sequence>
<feature type="domain" description="Acyltransferase 3" evidence="4">
    <location>
        <begin position="14"/>
        <end position="312"/>
    </location>
</feature>
<organism evidence="5 6">
    <name type="scientific">Bacillus spongiae</name>
    <dbReference type="NCBI Taxonomy" id="2683610"/>
    <lineage>
        <taxon>Bacteria</taxon>
        <taxon>Bacillati</taxon>
        <taxon>Bacillota</taxon>
        <taxon>Bacilli</taxon>
        <taxon>Bacillales</taxon>
        <taxon>Bacillaceae</taxon>
        <taxon>Bacillus</taxon>
    </lineage>
</organism>
<feature type="transmembrane region" description="Helical" evidence="3">
    <location>
        <begin position="133"/>
        <end position="153"/>
    </location>
</feature>
<feature type="transmembrane region" description="Helical" evidence="3">
    <location>
        <begin position="21"/>
        <end position="36"/>
    </location>
</feature>
<keyword evidence="3" id="KW-1133">Transmembrane helix</keyword>
<dbReference type="Proteomes" id="UP001312865">
    <property type="component" value="Unassembled WGS sequence"/>
</dbReference>
<evidence type="ECO:0000313" key="6">
    <source>
        <dbReference type="Proteomes" id="UP001312865"/>
    </source>
</evidence>
<feature type="transmembrane region" description="Helical" evidence="3">
    <location>
        <begin position="269"/>
        <end position="287"/>
    </location>
</feature>
<gene>
    <name evidence="5" type="ORF">WAK64_21190</name>
</gene>
<dbReference type="RefSeq" id="WP_336588998.1">
    <property type="nucleotide sequence ID" value="NZ_JBBAXC010000029.1"/>
</dbReference>